<dbReference type="AlphaFoldDB" id="A0A1H2SEP3"/>
<gene>
    <name evidence="4" type="ORF">SAMN05444411_101443</name>
</gene>
<proteinExistence type="predicted"/>
<protein>
    <submittedName>
        <fullName evidence="4">Arylsulfatase A</fullName>
    </submittedName>
</protein>
<evidence type="ECO:0000313" key="5">
    <source>
        <dbReference type="Proteomes" id="UP000199595"/>
    </source>
</evidence>
<evidence type="ECO:0000259" key="3">
    <source>
        <dbReference type="Pfam" id="PF00884"/>
    </source>
</evidence>
<dbReference type="STRING" id="762486.SAMN05444411_101443"/>
<evidence type="ECO:0000313" key="4">
    <source>
        <dbReference type="EMBL" id="SDW30062.1"/>
    </source>
</evidence>
<feature type="domain" description="Sulfatase N-terminal" evidence="3">
    <location>
        <begin position="32"/>
        <end position="377"/>
    </location>
</feature>
<dbReference type="Pfam" id="PF00884">
    <property type="entry name" value="Sulfatase"/>
    <property type="match status" value="1"/>
</dbReference>
<feature type="region of interest" description="Disordered" evidence="1">
    <location>
        <begin position="88"/>
        <end position="113"/>
    </location>
</feature>
<dbReference type="InterPro" id="IPR052701">
    <property type="entry name" value="GAG_Ulvan_Degrading_Sulfatases"/>
</dbReference>
<dbReference type="Gene3D" id="3.30.1120.10">
    <property type="match status" value="1"/>
</dbReference>
<feature type="signal peptide" evidence="2">
    <location>
        <begin position="1"/>
        <end position="25"/>
    </location>
</feature>
<dbReference type="OrthoDB" id="9765065at2"/>
<reference evidence="4 5" key="1">
    <citation type="submission" date="2016-10" db="EMBL/GenBank/DDBJ databases">
        <authorList>
            <person name="de Groot N.N."/>
        </authorList>
    </citation>
    <scope>NUCLEOTIDE SEQUENCE [LARGE SCALE GENOMIC DNA]</scope>
    <source>
        <strain evidence="4 5">DSM 24956</strain>
    </source>
</reference>
<organism evidence="4 5">
    <name type="scientific">Lutibacter oricola</name>
    <dbReference type="NCBI Taxonomy" id="762486"/>
    <lineage>
        <taxon>Bacteria</taxon>
        <taxon>Pseudomonadati</taxon>
        <taxon>Bacteroidota</taxon>
        <taxon>Flavobacteriia</taxon>
        <taxon>Flavobacteriales</taxon>
        <taxon>Flavobacteriaceae</taxon>
        <taxon>Lutibacter</taxon>
    </lineage>
</organism>
<feature type="chain" id="PRO_5011598417" evidence="2">
    <location>
        <begin position="26"/>
        <end position="484"/>
    </location>
</feature>
<name>A0A1H2SEP3_9FLAO</name>
<dbReference type="Gene3D" id="3.40.720.10">
    <property type="entry name" value="Alkaline Phosphatase, subunit A"/>
    <property type="match status" value="1"/>
</dbReference>
<dbReference type="PANTHER" id="PTHR43751">
    <property type="entry name" value="SULFATASE"/>
    <property type="match status" value="1"/>
</dbReference>
<dbReference type="SUPFAM" id="SSF53649">
    <property type="entry name" value="Alkaline phosphatase-like"/>
    <property type="match status" value="1"/>
</dbReference>
<evidence type="ECO:0000256" key="2">
    <source>
        <dbReference type="SAM" id="SignalP"/>
    </source>
</evidence>
<keyword evidence="2" id="KW-0732">Signal</keyword>
<dbReference type="RefSeq" id="WP_090119263.1">
    <property type="nucleotide sequence ID" value="NZ_FNNJ01000001.1"/>
</dbReference>
<dbReference type="Proteomes" id="UP000199595">
    <property type="component" value="Unassembled WGS sequence"/>
</dbReference>
<dbReference type="CDD" id="cd16145">
    <property type="entry name" value="ARS_like"/>
    <property type="match status" value="1"/>
</dbReference>
<dbReference type="EMBL" id="FNNJ01000001">
    <property type="protein sequence ID" value="SDW30062.1"/>
    <property type="molecule type" value="Genomic_DNA"/>
</dbReference>
<dbReference type="InterPro" id="IPR000917">
    <property type="entry name" value="Sulfatase_N"/>
</dbReference>
<keyword evidence="5" id="KW-1185">Reference proteome</keyword>
<sequence>MFQNKRIAQFLTVALLLVSSFLGQSQNNKSKPNIIYILADDLGYGDLSCYGQVNFQTPNIDKLADNGMKFTQHYSGSTVCAPSRSSLMTGQHTGHTPIRGNKELKNREGQTPMPASSYTIAEMLKEAGYTTGAFGKWGLGFIGSEGDAINQGFDEFYGYNCQRMAHRYYPPYLWKNDEKVILEGNDWTNTITYAPDKIQDATLEFIEDNKDEPFFAYVPIVLPHAELISPQDSILKKYQGKFKEVPYTQPYASDYGPDIQKNKYCTQKEPKAVFASMIDRTDVYVGQIMDKVKELGIEDNTIIIFTSDNGPHAAGGANPEYFNSAGGLKGMKRDLYEGGVRAPFIVSWPTKVKAGTVSNHVSAFWDMMPTFAEIVGVEKPSTTDGISLLPSLLQKPDQKQHEYLYWEFNHKGGKQAVRKGDWKGVVYNVLKNKKAKIELYNLAEDPSESNNIADKHPEILAEIAQIMKTAHVESELFPFKLKQK</sequence>
<accession>A0A1H2SEP3</accession>
<dbReference type="InterPro" id="IPR017850">
    <property type="entry name" value="Alkaline_phosphatase_core_sf"/>
</dbReference>
<dbReference type="PANTHER" id="PTHR43751:SF3">
    <property type="entry name" value="SULFATASE N-TERMINAL DOMAIN-CONTAINING PROTEIN"/>
    <property type="match status" value="1"/>
</dbReference>
<evidence type="ECO:0000256" key="1">
    <source>
        <dbReference type="SAM" id="MobiDB-lite"/>
    </source>
</evidence>